<organism evidence="1 2">
    <name type="scientific">Hibiscus sabdariffa</name>
    <name type="common">roselle</name>
    <dbReference type="NCBI Taxonomy" id="183260"/>
    <lineage>
        <taxon>Eukaryota</taxon>
        <taxon>Viridiplantae</taxon>
        <taxon>Streptophyta</taxon>
        <taxon>Embryophyta</taxon>
        <taxon>Tracheophyta</taxon>
        <taxon>Spermatophyta</taxon>
        <taxon>Magnoliopsida</taxon>
        <taxon>eudicotyledons</taxon>
        <taxon>Gunneridae</taxon>
        <taxon>Pentapetalae</taxon>
        <taxon>rosids</taxon>
        <taxon>malvids</taxon>
        <taxon>Malvales</taxon>
        <taxon>Malvaceae</taxon>
        <taxon>Malvoideae</taxon>
        <taxon>Hibiscus</taxon>
    </lineage>
</organism>
<name>A0ABR1Z6Z7_9ROSI</name>
<proteinExistence type="predicted"/>
<sequence length="71" mass="7809">MENENIAAEFVSSFSVPINFSSGVYVKIILFSFCYSTIRVQVSAQASLSTNPILKDSEGNAEALVVFSYNY</sequence>
<accession>A0ABR1Z6Z7</accession>
<reference evidence="1 2" key="1">
    <citation type="journal article" date="2024" name="G3 (Bethesda)">
        <title>Genome assembly of Hibiscus sabdariffa L. provides insights into metabolisms of medicinal natural products.</title>
        <authorList>
            <person name="Kim T."/>
        </authorList>
    </citation>
    <scope>NUCLEOTIDE SEQUENCE [LARGE SCALE GENOMIC DNA]</scope>
    <source>
        <strain evidence="1">TK-2024</strain>
        <tissue evidence="1">Old leaves</tissue>
    </source>
</reference>
<protein>
    <submittedName>
        <fullName evidence="1">Uncharacterized protein</fullName>
    </submittedName>
</protein>
<comment type="caution">
    <text evidence="1">The sequence shown here is derived from an EMBL/GenBank/DDBJ whole genome shotgun (WGS) entry which is preliminary data.</text>
</comment>
<gene>
    <name evidence="1" type="ORF">V6N11_080208</name>
</gene>
<evidence type="ECO:0000313" key="2">
    <source>
        <dbReference type="Proteomes" id="UP001396334"/>
    </source>
</evidence>
<dbReference type="Proteomes" id="UP001396334">
    <property type="component" value="Unassembled WGS sequence"/>
</dbReference>
<keyword evidence="2" id="KW-1185">Reference proteome</keyword>
<dbReference type="EMBL" id="JBBPBN010002582">
    <property type="protein sequence ID" value="KAK8475085.1"/>
    <property type="molecule type" value="Genomic_DNA"/>
</dbReference>
<evidence type="ECO:0000313" key="1">
    <source>
        <dbReference type="EMBL" id="KAK8475085.1"/>
    </source>
</evidence>